<evidence type="ECO:0000256" key="4">
    <source>
        <dbReference type="ARBA" id="ARBA00022692"/>
    </source>
</evidence>
<feature type="transmembrane region" description="Helical" evidence="10">
    <location>
        <begin position="307"/>
        <end position="326"/>
    </location>
</feature>
<evidence type="ECO:0000256" key="10">
    <source>
        <dbReference type="SAM" id="Phobius"/>
    </source>
</evidence>
<keyword evidence="4 10" id="KW-0812">Transmembrane</keyword>
<feature type="transmembrane region" description="Helical" evidence="10">
    <location>
        <begin position="140"/>
        <end position="164"/>
    </location>
</feature>
<evidence type="ECO:0000259" key="11">
    <source>
        <dbReference type="Pfam" id="PF01769"/>
    </source>
</evidence>
<dbReference type="InterPro" id="IPR045349">
    <property type="entry name" value="SLC41A1-3"/>
</dbReference>
<feature type="transmembrane region" description="Helical" evidence="10">
    <location>
        <begin position="216"/>
        <end position="237"/>
    </location>
</feature>
<dbReference type="GO" id="GO:0005886">
    <property type="term" value="C:plasma membrane"/>
    <property type="evidence" value="ECO:0007669"/>
    <property type="project" value="TreeGrafter"/>
</dbReference>
<dbReference type="InterPro" id="IPR036739">
    <property type="entry name" value="SLC41_membr_dom_sf"/>
</dbReference>
<protein>
    <recommendedName>
        <fullName evidence="11">SLC41A/MgtE integral membrane domain-containing protein</fullName>
    </recommendedName>
</protein>
<feature type="transmembrane region" description="Helical" evidence="10">
    <location>
        <begin position="346"/>
        <end position="366"/>
    </location>
</feature>
<organism evidence="12 13">
    <name type="scientific">Apophysomyces ossiformis</name>
    <dbReference type="NCBI Taxonomy" id="679940"/>
    <lineage>
        <taxon>Eukaryota</taxon>
        <taxon>Fungi</taxon>
        <taxon>Fungi incertae sedis</taxon>
        <taxon>Mucoromycota</taxon>
        <taxon>Mucoromycotina</taxon>
        <taxon>Mucoromycetes</taxon>
        <taxon>Mucorales</taxon>
        <taxon>Mucorineae</taxon>
        <taxon>Mucoraceae</taxon>
        <taxon>Apophysomyces</taxon>
    </lineage>
</organism>
<evidence type="ECO:0000256" key="5">
    <source>
        <dbReference type="ARBA" id="ARBA00022842"/>
    </source>
</evidence>
<dbReference type="Gene3D" id="1.10.357.20">
    <property type="entry name" value="SLC41 divalent cation transporters, integral membrane domain"/>
    <property type="match status" value="2"/>
</dbReference>
<dbReference type="AlphaFoldDB" id="A0A8H7BYV4"/>
<keyword evidence="5" id="KW-0460">Magnesium</keyword>
<feature type="transmembrane region" description="Helical" evidence="10">
    <location>
        <begin position="176"/>
        <end position="204"/>
    </location>
</feature>
<feature type="transmembrane region" description="Helical" evidence="10">
    <location>
        <begin position="274"/>
        <end position="295"/>
    </location>
</feature>
<evidence type="ECO:0000256" key="7">
    <source>
        <dbReference type="ARBA" id="ARBA00023065"/>
    </source>
</evidence>
<feature type="domain" description="SLC41A/MgtE integral membrane" evidence="11">
    <location>
        <begin position="311"/>
        <end position="418"/>
    </location>
</feature>
<dbReference type="SUPFAM" id="SSF161093">
    <property type="entry name" value="MgtE membrane domain-like"/>
    <property type="match status" value="2"/>
</dbReference>
<evidence type="ECO:0000313" key="12">
    <source>
        <dbReference type="EMBL" id="KAF7728310.1"/>
    </source>
</evidence>
<accession>A0A8H7BYV4</accession>
<evidence type="ECO:0000256" key="2">
    <source>
        <dbReference type="ARBA" id="ARBA00009749"/>
    </source>
</evidence>
<dbReference type="InterPro" id="IPR006667">
    <property type="entry name" value="SLC41_membr_dom"/>
</dbReference>
<dbReference type="PANTHER" id="PTHR16228:SF7">
    <property type="entry name" value="SLC41A_MGTE INTEGRAL MEMBRANE DOMAIN-CONTAINING PROTEIN"/>
    <property type="match status" value="1"/>
</dbReference>
<sequence length="418" mass="46156">MRTHNHASADYIELSATNYDEESALSDSSSSNNEKQDPSNDNHRDSFEDPHITPRHSVSAPLLEPLVLHEEKKNDIAVTTLAREHWDIFVRMPELFILLPILLNLKGNLEMNLAARFSTSANLGELDYSPTRRSLVIGNLALLQVQALVSGAIAGFAAFALGLITRPGINTTYYDGIFMTTCSVISASLSSAILGMFMCGLILLSRKLDINPDNIACPLASATGDIVTLVLLSGSAFTLQGSPESLVDTFILFGMLALVPVFGFIVWRNKHVKDLLYVGWTPLVVAMVISSLAGIVLEKYVEKYNGVALLTPVLIGLAGNLGSIYASRISTCLHAQKQEKYRTVELVLMAMNIPIQVLFMIVIWGFDIGHLTFNVWFFISYFAVSMISTWICLKIGKYMTLGFWKLGYDPDNYVIPYL</sequence>
<reference evidence="12" key="1">
    <citation type="submission" date="2020-01" db="EMBL/GenBank/DDBJ databases">
        <title>Genome Sequencing of Three Apophysomyces-Like Fungal Strains Confirms a Novel Fungal Genus in the Mucoromycota with divergent Burkholderia-like Endosymbiotic Bacteria.</title>
        <authorList>
            <person name="Stajich J.E."/>
            <person name="Macias A.M."/>
            <person name="Carter-House D."/>
            <person name="Lovett B."/>
            <person name="Kasson L.R."/>
            <person name="Berry K."/>
            <person name="Grigoriev I."/>
            <person name="Chang Y."/>
            <person name="Spatafora J."/>
            <person name="Kasson M.T."/>
        </authorList>
    </citation>
    <scope>NUCLEOTIDE SEQUENCE</scope>
    <source>
        <strain evidence="12">NRRL A-21654</strain>
    </source>
</reference>
<keyword evidence="3" id="KW-0813">Transport</keyword>
<evidence type="ECO:0000256" key="8">
    <source>
        <dbReference type="ARBA" id="ARBA00023136"/>
    </source>
</evidence>
<evidence type="ECO:0000256" key="1">
    <source>
        <dbReference type="ARBA" id="ARBA00004141"/>
    </source>
</evidence>
<feature type="transmembrane region" description="Helical" evidence="10">
    <location>
        <begin position="372"/>
        <end position="393"/>
    </location>
</feature>
<dbReference type="Proteomes" id="UP000605846">
    <property type="component" value="Unassembled WGS sequence"/>
</dbReference>
<keyword evidence="6 10" id="KW-1133">Transmembrane helix</keyword>
<evidence type="ECO:0000256" key="3">
    <source>
        <dbReference type="ARBA" id="ARBA00022448"/>
    </source>
</evidence>
<feature type="region of interest" description="Disordered" evidence="9">
    <location>
        <begin position="18"/>
        <end position="56"/>
    </location>
</feature>
<dbReference type="GO" id="GO:0008324">
    <property type="term" value="F:monoatomic cation transmembrane transporter activity"/>
    <property type="evidence" value="ECO:0007669"/>
    <property type="project" value="InterPro"/>
</dbReference>
<feature type="transmembrane region" description="Helical" evidence="10">
    <location>
        <begin position="249"/>
        <end position="267"/>
    </location>
</feature>
<comment type="caution">
    <text evidence="12">The sequence shown here is derived from an EMBL/GenBank/DDBJ whole genome shotgun (WGS) entry which is preliminary data.</text>
</comment>
<evidence type="ECO:0000256" key="6">
    <source>
        <dbReference type="ARBA" id="ARBA00022989"/>
    </source>
</evidence>
<keyword evidence="13" id="KW-1185">Reference proteome</keyword>
<proteinExistence type="inferred from homology"/>
<dbReference type="PANTHER" id="PTHR16228">
    <property type="entry name" value="DIVALENT CATION TRANSPORTER SOLUTE CARRIER FAMILY 41"/>
    <property type="match status" value="1"/>
</dbReference>
<keyword evidence="8 10" id="KW-0472">Membrane</keyword>
<keyword evidence="7" id="KW-0406">Ion transport</keyword>
<evidence type="ECO:0000313" key="13">
    <source>
        <dbReference type="Proteomes" id="UP000605846"/>
    </source>
</evidence>
<comment type="similarity">
    <text evidence="2">Belongs to the SLC41A transporter family.</text>
</comment>
<gene>
    <name evidence="12" type="ORF">EC973_006251</name>
</gene>
<feature type="compositionally biased region" description="Basic and acidic residues" evidence="9">
    <location>
        <begin position="34"/>
        <end position="52"/>
    </location>
</feature>
<feature type="domain" description="SLC41A/MgtE integral membrane" evidence="11">
    <location>
        <begin position="99"/>
        <end position="234"/>
    </location>
</feature>
<dbReference type="EMBL" id="JABAYA010000039">
    <property type="protein sequence ID" value="KAF7728310.1"/>
    <property type="molecule type" value="Genomic_DNA"/>
</dbReference>
<comment type="subcellular location">
    <subcellularLocation>
        <location evidence="1">Membrane</location>
        <topology evidence="1">Multi-pass membrane protein</topology>
    </subcellularLocation>
</comment>
<dbReference type="OrthoDB" id="666972at2759"/>
<dbReference type="Pfam" id="PF01769">
    <property type="entry name" value="MgtE"/>
    <property type="match status" value="2"/>
</dbReference>
<name>A0A8H7BYV4_9FUNG</name>
<evidence type="ECO:0000256" key="9">
    <source>
        <dbReference type="SAM" id="MobiDB-lite"/>
    </source>
</evidence>